<feature type="region of interest" description="Disordered" evidence="4">
    <location>
        <begin position="117"/>
        <end position="155"/>
    </location>
</feature>
<evidence type="ECO:0000313" key="7">
    <source>
        <dbReference type="Proteomes" id="UP000634919"/>
    </source>
</evidence>
<evidence type="ECO:0000256" key="1">
    <source>
        <dbReference type="ARBA" id="ARBA00022722"/>
    </source>
</evidence>
<dbReference type="Gene3D" id="2.40.50.90">
    <property type="match status" value="1"/>
</dbReference>
<comment type="caution">
    <text evidence="6">The sequence shown here is derived from an EMBL/GenBank/DDBJ whole genome shotgun (WGS) entry which is preliminary data.</text>
</comment>
<dbReference type="InterPro" id="IPR035437">
    <property type="entry name" value="SNase_OB-fold_sf"/>
</dbReference>
<gene>
    <name evidence="6" type="ORF">H9646_15910</name>
</gene>
<keyword evidence="3" id="KW-0378">Hydrolase</keyword>
<evidence type="ECO:0000256" key="4">
    <source>
        <dbReference type="SAM" id="MobiDB-lite"/>
    </source>
</evidence>
<dbReference type="SUPFAM" id="SSF50199">
    <property type="entry name" value="Staphylococcal nuclease"/>
    <property type="match status" value="1"/>
</dbReference>
<keyword evidence="2" id="KW-0255">Endonuclease</keyword>
<dbReference type="EMBL" id="JACSQK010000008">
    <property type="protein sequence ID" value="MBD7961960.1"/>
    <property type="molecule type" value="Genomic_DNA"/>
</dbReference>
<proteinExistence type="predicted"/>
<keyword evidence="1" id="KW-0540">Nuclease</keyword>
<dbReference type="InterPro" id="IPR016071">
    <property type="entry name" value="Staphylococal_nuclease_OB-fold"/>
</dbReference>
<dbReference type="RefSeq" id="WP_191724372.1">
    <property type="nucleotide sequence ID" value="NZ_JACSQK010000008.1"/>
</dbReference>
<accession>A0ABR8SEP4</accession>
<organism evidence="6 7">
    <name type="scientific">Comamonas avium</name>
    <dbReference type="NCBI Taxonomy" id="2762231"/>
    <lineage>
        <taxon>Bacteria</taxon>
        <taxon>Pseudomonadati</taxon>
        <taxon>Pseudomonadota</taxon>
        <taxon>Betaproteobacteria</taxon>
        <taxon>Burkholderiales</taxon>
        <taxon>Comamonadaceae</taxon>
        <taxon>Comamonas</taxon>
    </lineage>
</organism>
<sequence length="155" mass="16701">MLATPLLCLIVGVFDGHTLSARCPLPDALQLHQSVQVRLQGVDAPQPQQPYGPEAREALRAMTLGQTAQLRCSKVDHQQHRVCSVWVAPASAPDGPRTLDAGLAMLTVGLARCSHADAQEQSPQERGQYSFAEQEAKARKAGLWRTNGAVDPPDC</sequence>
<keyword evidence="7" id="KW-1185">Reference proteome</keyword>
<feature type="domain" description="TNase-like" evidence="5">
    <location>
        <begin position="4"/>
        <end position="146"/>
    </location>
</feature>
<evidence type="ECO:0000256" key="2">
    <source>
        <dbReference type="ARBA" id="ARBA00022759"/>
    </source>
</evidence>
<name>A0ABR8SEP4_9BURK</name>
<dbReference type="SMART" id="SM00318">
    <property type="entry name" value="SNc"/>
    <property type="match status" value="1"/>
</dbReference>
<protein>
    <submittedName>
        <fullName evidence="6">Thermonuclease family protein</fullName>
    </submittedName>
</protein>
<reference evidence="6 7" key="1">
    <citation type="submission" date="2020-08" db="EMBL/GenBank/DDBJ databases">
        <title>A Genomic Blueprint of the Chicken Gut Microbiome.</title>
        <authorList>
            <person name="Gilroy R."/>
            <person name="Ravi A."/>
            <person name="Getino M."/>
            <person name="Pursley I."/>
            <person name="Horton D.L."/>
            <person name="Alikhan N.-F."/>
            <person name="Baker D."/>
            <person name="Gharbi K."/>
            <person name="Hall N."/>
            <person name="Watson M."/>
            <person name="Adriaenssens E.M."/>
            <person name="Foster-Nyarko E."/>
            <person name="Jarju S."/>
            <person name="Secka A."/>
            <person name="Antonio M."/>
            <person name="Oren A."/>
            <person name="Chaudhuri R."/>
            <person name="La Ragione R.M."/>
            <person name="Hildebrand F."/>
            <person name="Pallen M.J."/>
        </authorList>
    </citation>
    <scope>NUCLEOTIDE SEQUENCE [LARGE SCALE GENOMIC DNA]</scope>
    <source>
        <strain evidence="6 7">Sa2CVA6</strain>
    </source>
</reference>
<evidence type="ECO:0000256" key="3">
    <source>
        <dbReference type="ARBA" id="ARBA00022801"/>
    </source>
</evidence>
<dbReference type="PANTHER" id="PTHR12302:SF3">
    <property type="entry name" value="SERINE_THREONINE-PROTEIN KINASE 31"/>
    <property type="match status" value="1"/>
</dbReference>
<evidence type="ECO:0000259" key="5">
    <source>
        <dbReference type="PROSITE" id="PS50830"/>
    </source>
</evidence>
<dbReference type="Proteomes" id="UP000634919">
    <property type="component" value="Unassembled WGS sequence"/>
</dbReference>
<dbReference type="Pfam" id="PF00565">
    <property type="entry name" value="SNase"/>
    <property type="match status" value="1"/>
</dbReference>
<dbReference type="PROSITE" id="PS50830">
    <property type="entry name" value="TNASE_3"/>
    <property type="match status" value="1"/>
</dbReference>
<evidence type="ECO:0000313" key="6">
    <source>
        <dbReference type="EMBL" id="MBD7961960.1"/>
    </source>
</evidence>
<dbReference type="PANTHER" id="PTHR12302">
    <property type="entry name" value="EBNA2 BINDING PROTEIN P100"/>
    <property type="match status" value="1"/>
</dbReference>